<name>K0X4K9_9BACT</name>
<dbReference type="OrthoDB" id="10000812at2"/>
<accession>K0X4K9</accession>
<evidence type="ECO:0000313" key="2">
    <source>
        <dbReference type="EMBL" id="EJZ66308.1"/>
    </source>
</evidence>
<dbReference type="EMBL" id="ADLE01000001">
    <property type="protein sequence ID" value="EJZ66308.1"/>
    <property type="molecule type" value="Genomic_DNA"/>
</dbReference>
<keyword evidence="1" id="KW-1133">Transmembrane helix</keyword>
<dbReference type="HOGENOM" id="CLU_2535785_0_0_10"/>
<evidence type="ECO:0000313" key="3">
    <source>
        <dbReference type="Proteomes" id="UP000006044"/>
    </source>
</evidence>
<feature type="transmembrane region" description="Helical" evidence="1">
    <location>
        <begin position="6"/>
        <end position="31"/>
    </location>
</feature>
<organism evidence="2 3">
    <name type="scientific">Barnesiella intestinihominis YIT 11860</name>
    <dbReference type="NCBI Taxonomy" id="742726"/>
    <lineage>
        <taxon>Bacteria</taxon>
        <taxon>Pseudomonadati</taxon>
        <taxon>Bacteroidota</taxon>
        <taxon>Bacteroidia</taxon>
        <taxon>Bacteroidales</taxon>
        <taxon>Barnesiellaceae</taxon>
        <taxon>Barnesiella</taxon>
    </lineage>
</organism>
<keyword evidence="1" id="KW-0812">Transmembrane</keyword>
<gene>
    <name evidence="2" type="ORF">HMPREF9448_00485</name>
</gene>
<comment type="caution">
    <text evidence="2">The sequence shown here is derived from an EMBL/GenBank/DDBJ whole genome shotgun (WGS) entry which is preliminary data.</text>
</comment>
<dbReference type="GeneID" id="77847827"/>
<dbReference type="RefSeq" id="WP_008860982.1">
    <property type="nucleotide sequence ID" value="NZ_CAXSNY010000002.1"/>
</dbReference>
<dbReference type="AlphaFoldDB" id="K0X4K9"/>
<keyword evidence="3" id="KW-1185">Reference proteome</keyword>
<proteinExistence type="predicted"/>
<reference evidence="2 3" key="1">
    <citation type="submission" date="2012-08" db="EMBL/GenBank/DDBJ databases">
        <title>The Genome Sequence of Barnesiella intestinihominis YIT 11860.</title>
        <authorList>
            <consortium name="The Broad Institute Genome Sequencing Platform"/>
            <person name="Earl A."/>
            <person name="Ward D."/>
            <person name="Feldgarden M."/>
            <person name="Gevers D."/>
            <person name="Morotomi M."/>
            <person name="Walker B."/>
            <person name="Young S.K."/>
            <person name="Zeng Q."/>
            <person name="Gargeya S."/>
            <person name="Fitzgerald M."/>
            <person name="Haas B."/>
            <person name="Abouelleil A."/>
            <person name="Alvarado L."/>
            <person name="Arachchi H.M."/>
            <person name="Berlin A.M."/>
            <person name="Chapman S.B."/>
            <person name="Goldberg J."/>
            <person name="Griggs A."/>
            <person name="Gujja S."/>
            <person name="Hansen M."/>
            <person name="Howarth C."/>
            <person name="Imamovic A."/>
            <person name="Larimer J."/>
            <person name="McCowen C."/>
            <person name="Montmayeur A."/>
            <person name="Murphy C."/>
            <person name="Neiman D."/>
            <person name="Pearson M."/>
            <person name="Priest M."/>
            <person name="Roberts A."/>
            <person name="Saif S."/>
            <person name="Shea T."/>
            <person name="Sisk P."/>
            <person name="Sykes S."/>
            <person name="Wortman J."/>
            <person name="Nusbaum C."/>
            <person name="Birren B."/>
        </authorList>
    </citation>
    <scope>NUCLEOTIDE SEQUENCE [LARGE SCALE GENOMIC DNA]</scope>
    <source>
        <strain evidence="2 3">YIT 11860</strain>
    </source>
</reference>
<keyword evidence="1" id="KW-0472">Membrane</keyword>
<sequence>MHALGLLLIIAFIIFIVPIIGIFQLILRFFFGKKNSVRNPFQQGQQGQNNKGRTTWYTHTKKNKKVIQDDEGEYIDFEDIKEK</sequence>
<evidence type="ECO:0000256" key="1">
    <source>
        <dbReference type="SAM" id="Phobius"/>
    </source>
</evidence>
<dbReference type="Proteomes" id="UP000006044">
    <property type="component" value="Unassembled WGS sequence"/>
</dbReference>
<protein>
    <recommendedName>
        <fullName evidence="4">DUF4834 domain-containing protein</fullName>
    </recommendedName>
</protein>
<evidence type="ECO:0008006" key="4">
    <source>
        <dbReference type="Google" id="ProtNLM"/>
    </source>
</evidence>
<dbReference type="STRING" id="742726.HMPREF9448_00485"/>